<gene>
    <name evidence="2" type="ORF">C445_03308</name>
</gene>
<keyword evidence="3" id="KW-1185">Reference proteome</keyword>
<keyword evidence="1" id="KW-1133">Transmembrane helix</keyword>
<dbReference type="Proteomes" id="UP000011555">
    <property type="component" value="Unassembled WGS sequence"/>
</dbReference>
<dbReference type="InterPro" id="IPR058336">
    <property type="entry name" value="VP3-like_halobact-type"/>
</dbReference>
<keyword evidence="1" id="KW-0472">Membrane</keyword>
<dbReference type="eggNOG" id="arCOG09098">
    <property type="taxonomic scope" value="Archaea"/>
</dbReference>
<feature type="transmembrane region" description="Helical" evidence="1">
    <location>
        <begin position="148"/>
        <end position="167"/>
    </location>
</feature>
<dbReference type="EMBL" id="AOLZ01000020">
    <property type="protein sequence ID" value="EMA36305.1"/>
    <property type="molecule type" value="Genomic_DNA"/>
</dbReference>
<accession>M0LW28</accession>
<feature type="transmembrane region" description="Helical" evidence="1">
    <location>
        <begin position="18"/>
        <end position="39"/>
    </location>
</feature>
<reference evidence="2 3" key="1">
    <citation type="journal article" date="2014" name="PLoS Genet.">
        <title>Phylogenetically driven sequencing of extremely halophilic archaea reveals strategies for static and dynamic osmo-response.</title>
        <authorList>
            <person name="Becker E.A."/>
            <person name="Seitzer P.M."/>
            <person name="Tritt A."/>
            <person name="Larsen D."/>
            <person name="Krusor M."/>
            <person name="Yao A.I."/>
            <person name="Wu D."/>
            <person name="Madern D."/>
            <person name="Eisen J.A."/>
            <person name="Darling A.E."/>
            <person name="Facciotti M.T."/>
        </authorList>
    </citation>
    <scope>NUCLEOTIDE SEQUENCE [LARGE SCALE GENOMIC DNA]</scope>
    <source>
        <strain evidence="2 3">AJ5</strain>
    </source>
</reference>
<sequence length="170" mass="17885">MATANPFSGMKNHEGVDLIDAVLAPLFVAATLSMSGLGTMKNHEGVDLIDAVLAPLFVAATLSMSGLGTIGIDNPISFYLSDVLYAAAGTEITWGFIFTIIIVGIAWFSNESRDFNDFSQEQAAVVGGMVLMNLAVALVPAVAAAMAAYWYAGVLLITINGAGYYLIAYY</sequence>
<dbReference type="AlphaFoldDB" id="M0LW28"/>
<dbReference type="STRING" id="358396.CHINAEXTREME_20290"/>
<protein>
    <submittedName>
        <fullName evidence="2">Uncharacterized protein</fullName>
    </submittedName>
</protein>
<keyword evidence="1" id="KW-0812">Transmembrane</keyword>
<feature type="transmembrane region" description="Helical" evidence="1">
    <location>
        <begin position="92"/>
        <end position="110"/>
    </location>
</feature>
<dbReference type="PATRIC" id="fig|358396.7.peg.671"/>
<dbReference type="InParanoid" id="M0LW28"/>
<organism evidence="2 3">
    <name type="scientific">Natronobacterium lacisalsi AJ5</name>
    <dbReference type="NCBI Taxonomy" id="358396"/>
    <lineage>
        <taxon>Archaea</taxon>
        <taxon>Methanobacteriati</taxon>
        <taxon>Methanobacteriota</taxon>
        <taxon>Stenosarchaea group</taxon>
        <taxon>Halobacteria</taxon>
        <taxon>Halobacteriales</taxon>
        <taxon>Natrialbaceae</taxon>
        <taxon>Natronobacterium</taxon>
    </lineage>
</organism>
<evidence type="ECO:0000256" key="1">
    <source>
        <dbReference type="SAM" id="Phobius"/>
    </source>
</evidence>
<feature type="transmembrane region" description="Helical" evidence="1">
    <location>
        <begin position="51"/>
        <end position="72"/>
    </location>
</feature>
<name>M0LW28_NATLA</name>
<comment type="caution">
    <text evidence="2">The sequence shown here is derived from an EMBL/GenBank/DDBJ whole genome shotgun (WGS) entry which is preliminary data.</text>
</comment>
<dbReference type="Pfam" id="PF26064">
    <property type="entry name" value="DUF8023"/>
    <property type="match status" value="1"/>
</dbReference>
<feature type="transmembrane region" description="Helical" evidence="1">
    <location>
        <begin position="122"/>
        <end position="142"/>
    </location>
</feature>
<evidence type="ECO:0000313" key="3">
    <source>
        <dbReference type="Proteomes" id="UP000011555"/>
    </source>
</evidence>
<evidence type="ECO:0000313" key="2">
    <source>
        <dbReference type="EMBL" id="EMA36305.1"/>
    </source>
</evidence>
<proteinExistence type="predicted"/>